<gene>
    <name evidence="3" type="ordered locus">sce8042</name>
</gene>
<dbReference type="PROSITE" id="PS51257">
    <property type="entry name" value="PROKAR_LIPOPROTEIN"/>
    <property type="match status" value="1"/>
</dbReference>
<feature type="compositionally biased region" description="Gly residues" evidence="1">
    <location>
        <begin position="46"/>
        <end position="59"/>
    </location>
</feature>
<sequence length="743" mass="75007">MRTHTSSFLTPSSLTRLALLCGAAAAAALSGAACASSAPSPFPSAGGAGGEGGEGGAGGEQAPADPTLGGPCVDDDQCEDGFPCTFDACDTALGRCRFTPDDSACQNDVYCDGVERCNPRLGCVTGAPVACDDQSTCTIDACDEATRTCSSAPRDADLDGDPDEHCGGGDCDDADPTVSSAQPEVCGNDRDDDCDGRTDEGDCVSPEHDTCLDALEISAPGSYAMTTAGAGFHYASSCGLPRPASTHDVVAAVILPPGPPVDVEVTARTEAPDAETEATDVAVTLAGQCGDAATELACGGPHETADGGKLAKLRARGLGDPERATALPLYVTTKAGAPVIVDVAFLPPAPAPENETCGTAAPLSPGAPALATILDAALDLGTACETGLGELVYTFELAEPQDVDLYAISTDGDGDPSLSLRSAACALPEDELACQTAPAPHLFRRALPAGVYAVAVSATAPTSVLVTLELSPPTEPPPDEACEGAAELAPNRTVSVSLLGHQDDVDLGCGPAAVDAVYALELPVASDVLLVEKLSAGDSGAIALSAPACGGEGDRLACGEGNVTPLRSARRNVAPGSYRVVAEAQLGQPVSVTAFVRPAVPPTLVPFSDACEGALEIPESGGFFQGNTANAAADFNAGCDRAGTAEGGARDQLLRLTLTARRRVVLDMAGSSYDTLLSVRRGPGCPGVEMPLSCTIGTDPQRSFLDLVLDPGVYYLQIDGHALAHGLWFLDVRVVDPGDGAGP</sequence>
<evidence type="ECO:0000256" key="2">
    <source>
        <dbReference type="SAM" id="SignalP"/>
    </source>
</evidence>
<organism evidence="3 4">
    <name type="scientific">Sorangium cellulosum (strain So ce56)</name>
    <name type="common">Polyangium cellulosum (strain So ce56)</name>
    <dbReference type="NCBI Taxonomy" id="448385"/>
    <lineage>
        <taxon>Bacteria</taxon>
        <taxon>Pseudomonadati</taxon>
        <taxon>Myxococcota</taxon>
        <taxon>Polyangia</taxon>
        <taxon>Polyangiales</taxon>
        <taxon>Polyangiaceae</taxon>
        <taxon>Sorangium</taxon>
    </lineage>
</organism>
<feature type="signal peptide" evidence="2">
    <location>
        <begin position="1"/>
        <end position="35"/>
    </location>
</feature>
<evidence type="ECO:0000313" key="4">
    <source>
        <dbReference type="Proteomes" id="UP000002139"/>
    </source>
</evidence>
<dbReference type="HOGENOM" id="CLU_373797_0_0_7"/>
<protein>
    <submittedName>
        <fullName evidence="3">Secreted protein</fullName>
    </submittedName>
</protein>
<dbReference type="EMBL" id="AM746676">
    <property type="protein sequence ID" value="CAN98212.1"/>
    <property type="molecule type" value="Genomic_DNA"/>
</dbReference>
<dbReference type="AlphaFoldDB" id="A9FHG0"/>
<dbReference type="BioCyc" id="SCEL448385:SCE_RS41180-MONOMER"/>
<proteinExistence type="predicted"/>
<reference evidence="3 4" key="1">
    <citation type="journal article" date="2007" name="Nat. Biotechnol.">
        <title>Complete genome sequence of the myxobacterium Sorangium cellulosum.</title>
        <authorList>
            <person name="Schneiker S."/>
            <person name="Perlova O."/>
            <person name="Kaiser O."/>
            <person name="Gerth K."/>
            <person name="Alici A."/>
            <person name="Altmeyer M.O."/>
            <person name="Bartels D."/>
            <person name="Bekel T."/>
            <person name="Beyer S."/>
            <person name="Bode E."/>
            <person name="Bode H.B."/>
            <person name="Bolten C.J."/>
            <person name="Choudhuri J.V."/>
            <person name="Doss S."/>
            <person name="Elnakady Y.A."/>
            <person name="Frank B."/>
            <person name="Gaigalat L."/>
            <person name="Goesmann A."/>
            <person name="Groeger C."/>
            <person name="Gross F."/>
            <person name="Jelsbak L."/>
            <person name="Jelsbak L."/>
            <person name="Kalinowski J."/>
            <person name="Kegler C."/>
            <person name="Knauber T."/>
            <person name="Konietzny S."/>
            <person name="Kopp M."/>
            <person name="Krause L."/>
            <person name="Krug D."/>
            <person name="Linke B."/>
            <person name="Mahmud T."/>
            <person name="Martinez-Arias R."/>
            <person name="McHardy A.C."/>
            <person name="Merai M."/>
            <person name="Meyer F."/>
            <person name="Mormann S."/>
            <person name="Munoz-Dorado J."/>
            <person name="Perez J."/>
            <person name="Pradella S."/>
            <person name="Rachid S."/>
            <person name="Raddatz G."/>
            <person name="Rosenau F."/>
            <person name="Rueckert C."/>
            <person name="Sasse F."/>
            <person name="Scharfe M."/>
            <person name="Schuster S.C."/>
            <person name="Suen G."/>
            <person name="Treuner-Lange A."/>
            <person name="Velicer G.J."/>
            <person name="Vorholter F.-J."/>
            <person name="Weissman K.J."/>
            <person name="Welch R.D."/>
            <person name="Wenzel S.C."/>
            <person name="Whitworth D.E."/>
            <person name="Wilhelm S."/>
            <person name="Wittmann C."/>
            <person name="Bloecker H."/>
            <person name="Puehler A."/>
            <person name="Mueller R."/>
        </authorList>
    </citation>
    <scope>NUCLEOTIDE SEQUENCE [LARGE SCALE GENOMIC DNA]</scope>
    <source>
        <strain evidence="4">So ce56</strain>
    </source>
</reference>
<feature type="chain" id="PRO_5002737767" evidence="2">
    <location>
        <begin position="36"/>
        <end position="743"/>
    </location>
</feature>
<accession>A9FHG0</accession>
<dbReference type="STRING" id="448385.sce8042"/>
<dbReference type="KEGG" id="scl:sce8042"/>
<dbReference type="Proteomes" id="UP000002139">
    <property type="component" value="Chromosome"/>
</dbReference>
<keyword evidence="2" id="KW-0732">Signal</keyword>
<keyword evidence="4" id="KW-1185">Reference proteome</keyword>
<evidence type="ECO:0000313" key="3">
    <source>
        <dbReference type="EMBL" id="CAN98212.1"/>
    </source>
</evidence>
<name>A9FHG0_SORC5</name>
<dbReference type="Pfam" id="PF11617">
    <property type="entry name" value="Cu-binding_MopE"/>
    <property type="match status" value="1"/>
</dbReference>
<evidence type="ECO:0000256" key="1">
    <source>
        <dbReference type="SAM" id="MobiDB-lite"/>
    </source>
</evidence>
<feature type="region of interest" description="Disordered" evidence="1">
    <location>
        <begin position="44"/>
        <end position="66"/>
    </location>
</feature>
<dbReference type="InterPro" id="IPR021655">
    <property type="entry name" value="Put_metal-bd"/>
</dbReference>